<dbReference type="EMBL" id="CP000478">
    <property type="protein sequence ID" value="ABK16715.1"/>
    <property type="molecule type" value="Genomic_DNA"/>
</dbReference>
<proteinExistence type="predicted"/>
<evidence type="ECO:0000313" key="2">
    <source>
        <dbReference type="Proteomes" id="UP000001784"/>
    </source>
</evidence>
<evidence type="ECO:0000313" key="1">
    <source>
        <dbReference type="EMBL" id="ABK16715.1"/>
    </source>
</evidence>
<accession>A0LH13</accession>
<sequence length="180" mass="20606">MHPCVIVPVRPFRVASSTSCRPCRGSVRMIGIPMVFLKNTDPWTSLFQEETPTSQCRGDCFPYTRAGQALTGMRHHRRKKQQAPAVSCKCLSSCRSMESARPGRGNNAHRFGGSRLFSFAAVFRSTRRFPQVPRSRSARSIAVKIKQMTRSHPHRSRVFRLKRAGSRIHGRAKRRRRPRF</sequence>
<dbReference type="InParanoid" id="A0LH13"/>
<gene>
    <name evidence="1" type="ordered locus">Sfum_1021</name>
</gene>
<organism evidence="1 2">
    <name type="scientific">Syntrophobacter fumaroxidans (strain DSM 10017 / MPOB)</name>
    <dbReference type="NCBI Taxonomy" id="335543"/>
    <lineage>
        <taxon>Bacteria</taxon>
        <taxon>Pseudomonadati</taxon>
        <taxon>Thermodesulfobacteriota</taxon>
        <taxon>Syntrophobacteria</taxon>
        <taxon>Syntrophobacterales</taxon>
        <taxon>Syntrophobacteraceae</taxon>
        <taxon>Syntrophobacter</taxon>
    </lineage>
</organism>
<dbReference type="KEGG" id="sfu:Sfum_1021"/>
<dbReference type="HOGENOM" id="CLU_1495482_0_0_7"/>
<dbReference type="AlphaFoldDB" id="A0LH13"/>
<dbReference type="Proteomes" id="UP000001784">
    <property type="component" value="Chromosome"/>
</dbReference>
<keyword evidence="2" id="KW-1185">Reference proteome</keyword>
<reference evidence="1 2" key="1">
    <citation type="submission" date="2006-10" db="EMBL/GenBank/DDBJ databases">
        <title>Complete sequence of Syntrophobacter fumaroxidans MPOB.</title>
        <authorList>
            <consortium name="US DOE Joint Genome Institute"/>
            <person name="Copeland A."/>
            <person name="Lucas S."/>
            <person name="Lapidus A."/>
            <person name="Barry K."/>
            <person name="Detter J.C."/>
            <person name="Glavina del Rio T."/>
            <person name="Hammon N."/>
            <person name="Israni S."/>
            <person name="Pitluck S."/>
            <person name="Goltsman E.G."/>
            <person name="Martinez M."/>
            <person name="Schmutz J."/>
            <person name="Larimer F."/>
            <person name="Land M."/>
            <person name="Hauser L."/>
            <person name="Kyrpides N."/>
            <person name="Kim E."/>
            <person name="Boone D.R."/>
            <person name="Brockman F."/>
            <person name="Culley D."/>
            <person name="Ferry J."/>
            <person name="Gunsalus R."/>
            <person name="McInerney M.J."/>
            <person name="Morrison M."/>
            <person name="Plugge C."/>
            <person name="Rohlin L."/>
            <person name="Scholten J."/>
            <person name="Sieber J."/>
            <person name="Stams A.J.M."/>
            <person name="Worm P."/>
            <person name="Henstra A.M."/>
            <person name="Richardson P."/>
        </authorList>
    </citation>
    <scope>NUCLEOTIDE SEQUENCE [LARGE SCALE GENOMIC DNA]</scope>
    <source>
        <strain evidence="2">DSM 10017 / MPOB</strain>
    </source>
</reference>
<protein>
    <submittedName>
        <fullName evidence="1">Uncharacterized protein</fullName>
    </submittedName>
</protein>
<name>A0LH13_SYNFM</name>